<dbReference type="PANTHER" id="PTHR32343:SF10">
    <property type="entry name" value="RNA-BINDING REGION RNP-1 DOMAIN-CONTAINING PROTEIN"/>
    <property type="match status" value="1"/>
</dbReference>
<dbReference type="InterPro" id="IPR012677">
    <property type="entry name" value="Nucleotide-bd_a/b_plait_sf"/>
</dbReference>
<evidence type="ECO:0000256" key="3">
    <source>
        <dbReference type="SAM" id="MobiDB-lite"/>
    </source>
</evidence>
<dbReference type="SMART" id="SM00360">
    <property type="entry name" value="RRM"/>
    <property type="match status" value="1"/>
</dbReference>
<accession>A0A177T4Y2</accession>
<dbReference type="PROSITE" id="PS50102">
    <property type="entry name" value="RRM"/>
    <property type="match status" value="1"/>
</dbReference>
<feature type="domain" description="RRM" evidence="4">
    <location>
        <begin position="2"/>
        <end position="75"/>
    </location>
</feature>
<evidence type="ECO:0000313" key="6">
    <source>
        <dbReference type="EMBL" id="KAE8242853.1"/>
    </source>
</evidence>
<reference evidence="6" key="2">
    <citation type="journal article" date="2019" name="IMA Fungus">
        <title>Genome sequencing and comparison of five Tilletia species to identify candidate genes for the detection of regulated species infecting wheat.</title>
        <authorList>
            <person name="Nguyen H.D.T."/>
            <person name="Sultana T."/>
            <person name="Kesanakurti P."/>
            <person name="Hambleton S."/>
        </authorList>
    </citation>
    <scope>NUCLEOTIDE SEQUENCE</scope>
    <source>
        <strain evidence="6">DAOMC 238032</strain>
    </source>
</reference>
<dbReference type="Gene3D" id="3.30.70.330">
    <property type="match status" value="1"/>
</dbReference>
<evidence type="ECO:0000259" key="4">
    <source>
        <dbReference type="PROSITE" id="PS50102"/>
    </source>
</evidence>
<dbReference type="GO" id="GO:0003723">
    <property type="term" value="F:RNA binding"/>
    <property type="evidence" value="ECO:0007669"/>
    <property type="project" value="UniProtKB-UniRule"/>
</dbReference>
<keyword evidence="2" id="KW-0175">Coiled coil</keyword>
<gene>
    <name evidence="6" type="ORF">A4X03_0g7947</name>
    <name evidence="5" type="ORF">JKIAZH3_G3493</name>
</gene>
<organism evidence="6 7">
    <name type="scientific">Tilletia caries</name>
    <name type="common">wheat bunt fungus</name>
    <dbReference type="NCBI Taxonomy" id="13290"/>
    <lineage>
        <taxon>Eukaryota</taxon>
        <taxon>Fungi</taxon>
        <taxon>Dikarya</taxon>
        <taxon>Basidiomycota</taxon>
        <taxon>Ustilaginomycotina</taxon>
        <taxon>Exobasidiomycetes</taxon>
        <taxon>Tilletiales</taxon>
        <taxon>Tilletiaceae</taxon>
        <taxon>Tilletia</taxon>
    </lineage>
</organism>
<feature type="region of interest" description="Disordered" evidence="3">
    <location>
        <begin position="189"/>
        <end position="219"/>
    </location>
</feature>
<dbReference type="EMBL" id="LWDD02002117">
    <property type="protein sequence ID" value="KAE8242853.1"/>
    <property type="molecule type" value="Genomic_DNA"/>
</dbReference>
<sequence length="292" mass="31586">MTSINVTNIASSTTKDGLQDFFSYCGAIKNVSLSSDGSSQKATIEFEKASAATTASMLSGGSLDGSNLEIELAQSVSETANKATGGAVDQAKKTADDVQSKAQDAAQTAKGKAGEIAEGVQGKAEELKDNVIDQEHKPRTTIIAEYLASGYIISDDVTKRAIDFDKQHGYSERFTKFLESVDRSLGEKLTKAPSVAPTEKTKEAAQDAPATNTSVGQDPSLVRQVQAQANAVLAHPIVKTRTDWVWSRLSEYYNAIMNQDRIHDFYTQTSRTVQDVHEEAKRIKAEKKKTKA</sequence>
<protein>
    <recommendedName>
        <fullName evidence="4">RRM domain-containing protein</fullName>
    </recommendedName>
</protein>
<keyword evidence="8" id="KW-1185">Reference proteome</keyword>
<proteinExistence type="predicted"/>
<evidence type="ECO:0000313" key="7">
    <source>
        <dbReference type="Proteomes" id="UP000077671"/>
    </source>
</evidence>
<dbReference type="Pfam" id="PF00076">
    <property type="entry name" value="RRM_1"/>
    <property type="match status" value="1"/>
</dbReference>
<dbReference type="Proteomes" id="UP000836402">
    <property type="component" value="Unassembled WGS sequence"/>
</dbReference>
<feature type="compositionally biased region" description="Polar residues" evidence="3">
    <location>
        <begin position="209"/>
        <end position="219"/>
    </location>
</feature>
<dbReference type="Proteomes" id="UP000077671">
    <property type="component" value="Unassembled WGS sequence"/>
</dbReference>
<evidence type="ECO:0000256" key="1">
    <source>
        <dbReference type="PROSITE-ProRule" id="PRU00176"/>
    </source>
</evidence>
<dbReference type="PANTHER" id="PTHR32343">
    <property type="entry name" value="SERINE/ARGININE-RICH SPLICING FACTOR"/>
    <property type="match status" value="1"/>
</dbReference>
<evidence type="ECO:0000313" key="5">
    <source>
        <dbReference type="EMBL" id="CAD6923775.1"/>
    </source>
</evidence>
<dbReference type="SUPFAM" id="SSF54928">
    <property type="entry name" value="RNA-binding domain, RBD"/>
    <property type="match status" value="1"/>
</dbReference>
<name>A0A177T4Y2_9BASI</name>
<evidence type="ECO:0000313" key="8">
    <source>
        <dbReference type="Proteomes" id="UP000836402"/>
    </source>
</evidence>
<evidence type="ECO:0000256" key="2">
    <source>
        <dbReference type="SAM" id="Coils"/>
    </source>
</evidence>
<keyword evidence="1" id="KW-0694">RNA-binding</keyword>
<dbReference type="AlphaFoldDB" id="A0A177T4Y2"/>
<comment type="caution">
    <text evidence="6">The sequence shown here is derived from an EMBL/GenBank/DDBJ whole genome shotgun (WGS) entry which is preliminary data.</text>
</comment>
<dbReference type="InterPro" id="IPR035979">
    <property type="entry name" value="RBD_domain_sf"/>
</dbReference>
<dbReference type="EMBL" id="CAJHJG010002826">
    <property type="protein sequence ID" value="CAD6923775.1"/>
    <property type="molecule type" value="Genomic_DNA"/>
</dbReference>
<dbReference type="InterPro" id="IPR000504">
    <property type="entry name" value="RRM_dom"/>
</dbReference>
<feature type="coiled-coil region" evidence="2">
    <location>
        <begin position="88"/>
        <end position="137"/>
    </location>
</feature>
<reference evidence="5" key="3">
    <citation type="submission" date="2020-10" db="EMBL/GenBank/DDBJ databases">
        <authorList>
            <person name="Sedaghatjoo S."/>
        </authorList>
    </citation>
    <scope>NUCLEOTIDE SEQUENCE</scope>
    <source>
        <strain evidence="5">AZH3</strain>
    </source>
</reference>
<reference evidence="6" key="1">
    <citation type="submission" date="2016-04" db="EMBL/GenBank/DDBJ databases">
        <authorList>
            <person name="Nguyen H.D."/>
            <person name="Kesanakurti P."/>
            <person name="Cullis J."/>
            <person name="Levesque C.A."/>
            <person name="Hambleton S."/>
        </authorList>
    </citation>
    <scope>NUCLEOTIDE SEQUENCE</scope>
    <source>
        <strain evidence="6">DAOMC 238032</strain>
    </source>
</reference>